<dbReference type="CDD" id="cd02503">
    <property type="entry name" value="MobA"/>
    <property type="match status" value="1"/>
</dbReference>
<dbReference type="Pfam" id="PF12804">
    <property type="entry name" value="NTP_transf_3"/>
    <property type="match status" value="1"/>
</dbReference>
<name>A0A7W6BJ47_9SPHN</name>
<evidence type="ECO:0000256" key="4">
    <source>
        <dbReference type="ARBA" id="ARBA00022741"/>
    </source>
</evidence>
<dbReference type="Gene3D" id="3.90.550.10">
    <property type="entry name" value="Spore Coat Polysaccharide Biosynthesis Protein SpsA, Chain A"/>
    <property type="match status" value="1"/>
</dbReference>
<keyword evidence="10" id="KW-1185">Reference proteome</keyword>
<dbReference type="GO" id="GO:0046872">
    <property type="term" value="F:metal ion binding"/>
    <property type="evidence" value="ECO:0007669"/>
    <property type="project" value="UniProtKB-KW"/>
</dbReference>
<accession>A0A7W6BJ47</accession>
<keyword evidence="4" id="KW-0547">Nucleotide-binding</keyword>
<keyword evidence="6" id="KW-0342">GTP-binding</keyword>
<dbReference type="SUPFAM" id="SSF53448">
    <property type="entry name" value="Nucleotide-diphospho-sugar transferases"/>
    <property type="match status" value="1"/>
</dbReference>
<dbReference type="PANTHER" id="PTHR19136:SF81">
    <property type="entry name" value="MOLYBDENUM COFACTOR GUANYLYLTRANSFERASE"/>
    <property type="match status" value="1"/>
</dbReference>
<dbReference type="GO" id="GO:0061603">
    <property type="term" value="F:molybdenum cofactor guanylyltransferase activity"/>
    <property type="evidence" value="ECO:0007669"/>
    <property type="project" value="UniProtKB-EC"/>
</dbReference>
<dbReference type="GO" id="GO:0005525">
    <property type="term" value="F:GTP binding"/>
    <property type="evidence" value="ECO:0007669"/>
    <property type="project" value="UniProtKB-KW"/>
</dbReference>
<dbReference type="Proteomes" id="UP000571950">
    <property type="component" value="Unassembled WGS sequence"/>
</dbReference>
<feature type="domain" description="MobA-like NTP transferase" evidence="8">
    <location>
        <begin position="5"/>
        <end position="144"/>
    </location>
</feature>
<dbReference type="AlphaFoldDB" id="A0A7W6BJ47"/>
<sequence length="178" mass="18496">MTLLGAIIAGGAARRFGADKGAALLGGVALIDHVAAALRGSCAELVIVGREWPGLPTLTDRPHAGEGPLGGLNAALHHARARGHEAVLCAGCDSLPLPDDLAERLSPGPAVIDGHWLMGLWPTALAGDLDRWLTDQPDRSIRAWMRQTHARAAPLGTPIFNINTPEALVEAEAALAGR</sequence>
<dbReference type="InterPro" id="IPR029044">
    <property type="entry name" value="Nucleotide-diphossugar_trans"/>
</dbReference>
<dbReference type="EMBL" id="JACIDT010000001">
    <property type="protein sequence ID" value="MBB3924640.1"/>
    <property type="molecule type" value="Genomic_DNA"/>
</dbReference>
<comment type="caution">
    <text evidence="9">The sequence shown here is derived from an EMBL/GenBank/DDBJ whole genome shotgun (WGS) entry which is preliminary data.</text>
</comment>
<evidence type="ECO:0000259" key="8">
    <source>
        <dbReference type="Pfam" id="PF12804"/>
    </source>
</evidence>
<evidence type="ECO:0000256" key="5">
    <source>
        <dbReference type="ARBA" id="ARBA00022842"/>
    </source>
</evidence>
<keyword evidence="7" id="KW-0501">Molybdenum cofactor biosynthesis</keyword>
<evidence type="ECO:0000313" key="9">
    <source>
        <dbReference type="EMBL" id="MBB3924640.1"/>
    </source>
</evidence>
<keyword evidence="3" id="KW-0479">Metal-binding</keyword>
<dbReference type="RefSeq" id="WP_188070195.1">
    <property type="nucleotide sequence ID" value="NZ_BSPS01000139.1"/>
</dbReference>
<protein>
    <submittedName>
        <fullName evidence="9">Molybdopterin-guanine dinucleotide biosynthesis protein A</fullName>
        <ecNumber evidence="9">2.7.7.77</ecNumber>
    </submittedName>
</protein>
<organism evidence="9 10">
    <name type="scientific">Sphingobium jiangsuense</name>
    <dbReference type="NCBI Taxonomy" id="870476"/>
    <lineage>
        <taxon>Bacteria</taxon>
        <taxon>Pseudomonadati</taxon>
        <taxon>Pseudomonadota</taxon>
        <taxon>Alphaproteobacteria</taxon>
        <taxon>Sphingomonadales</taxon>
        <taxon>Sphingomonadaceae</taxon>
        <taxon>Sphingobium</taxon>
    </lineage>
</organism>
<evidence type="ECO:0000256" key="6">
    <source>
        <dbReference type="ARBA" id="ARBA00023134"/>
    </source>
</evidence>
<evidence type="ECO:0000256" key="2">
    <source>
        <dbReference type="ARBA" id="ARBA00022679"/>
    </source>
</evidence>
<evidence type="ECO:0000313" key="10">
    <source>
        <dbReference type="Proteomes" id="UP000571950"/>
    </source>
</evidence>
<keyword evidence="5" id="KW-0460">Magnesium</keyword>
<proteinExistence type="predicted"/>
<dbReference type="PANTHER" id="PTHR19136">
    <property type="entry name" value="MOLYBDENUM COFACTOR GUANYLYLTRANSFERASE"/>
    <property type="match status" value="1"/>
</dbReference>
<keyword evidence="1" id="KW-0963">Cytoplasm</keyword>
<gene>
    <name evidence="9" type="ORF">GGR43_000334</name>
</gene>
<evidence type="ECO:0000256" key="3">
    <source>
        <dbReference type="ARBA" id="ARBA00022723"/>
    </source>
</evidence>
<dbReference type="GO" id="GO:1902758">
    <property type="term" value="P:bis(molybdopterin guanine dinucleotide)molybdenum biosynthetic process"/>
    <property type="evidence" value="ECO:0007669"/>
    <property type="project" value="TreeGrafter"/>
</dbReference>
<dbReference type="InterPro" id="IPR025877">
    <property type="entry name" value="MobA-like_NTP_Trfase"/>
</dbReference>
<reference evidence="9 10" key="1">
    <citation type="submission" date="2020-08" db="EMBL/GenBank/DDBJ databases">
        <title>Genomic Encyclopedia of Type Strains, Phase IV (KMG-IV): sequencing the most valuable type-strain genomes for metagenomic binning, comparative biology and taxonomic classification.</title>
        <authorList>
            <person name="Goeker M."/>
        </authorList>
    </citation>
    <scope>NUCLEOTIDE SEQUENCE [LARGE SCALE GENOMIC DNA]</scope>
    <source>
        <strain evidence="9 10">DSM 26189</strain>
    </source>
</reference>
<dbReference type="EC" id="2.7.7.77" evidence="9"/>
<evidence type="ECO:0000256" key="7">
    <source>
        <dbReference type="ARBA" id="ARBA00023150"/>
    </source>
</evidence>
<keyword evidence="9" id="KW-0548">Nucleotidyltransferase</keyword>
<evidence type="ECO:0000256" key="1">
    <source>
        <dbReference type="ARBA" id="ARBA00022490"/>
    </source>
</evidence>
<dbReference type="InterPro" id="IPR013482">
    <property type="entry name" value="Molybde_CF_guanTrfase"/>
</dbReference>
<keyword evidence="2 9" id="KW-0808">Transferase</keyword>